<evidence type="ECO:0000313" key="9">
    <source>
        <dbReference type="Proteomes" id="UP000242638"/>
    </source>
</evidence>
<evidence type="ECO:0000256" key="4">
    <source>
        <dbReference type="SAM" id="Coils"/>
    </source>
</evidence>
<reference evidence="8" key="2">
    <citation type="submission" date="2025-08" db="UniProtKB">
        <authorList>
            <consortium name="Ensembl"/>
        </authorList>
    </citation>
    <scope>IDENTIFICATION</scope>
    <source>
        <strain evidence="8">Guanapo</strain>
    </source>
</reference>
<keyword evidence="3" id="KW-0342">GTP-binding</keyword>
<feature type="coiled-coil region" evidence="4">
    <location>
        <begin position="524"/>
        <end position="562"/>
    </location>
</feature>
<proteinExistence type="inferred from homology"/>
<dbReference type="PANTHER" id="PTHR10903:SF170">
    <property type="entry name" value="GTPASE IMAP FAMILY MEMBER 7"/>
    <property type="match status" value="1"/>
</dbReference>
<feature type="domain" description="AIG1-type G" evidence="7">
    <location>
        <begin position="47"/>
        <end position="227"/>
    </location>
</feature>
<feature type="coiled-coil region" evidence="4">
    <location>
        <begin position="428"/>
        <end position="498"/>
    </location>
</feature>
<feature type="compositionally biased region" description="Basic and acidic residues" evidence="5">
    <location>
        <begin position="263"/>
        <end position="272"/>
    </location>
</feature>
<dbReference type="OMA" id="ISAQKHE"/>
<evidence type="ECO:0000256" key="2">
    <source>
        <dbReference type="ARBA" id="ARBA00022741"/>
    </source>
</evidence>
<dbReference type="InterPro" id="IPR045058">
    <property type="entry name" value="GIMA/IAN/Toc"/>
</dbReference>
<keyword evidence="6" id="KW-0812">Transmembrane</keyword>
<dbReference type="STRING" id="8081.ENSPREP00000027612"/>
<feature type="coiled-coil region" evidence="4">
    <location>
        <begin position="590"/>
        <end position="665"/>
    </location>
</feature>
<protein>
    <recommendedName>
        <fullName evidence="7">AIG1-type G domain-containing protein</fullName>
    </recommendedName>
</protein>
<comment type="similarity">
    <text evidence="1">Belongs to the TRAFAC class TrmE-Era-EngA-EngB-Septin-like GTPase superfamily. AIG1/Toc34/Toc159-like paraseptin GTPase family. IAN subfamily.</text>
</comment>
<accession>A0A3P9Q0C6</accession>
<evidence type="ECO:0000259" key="7">
    <source>
        <dbReference type="Pfam" id="PF04548"/>
    </source>
</evidence>
<dbReference type="PANTHER" id="PTHR10903">
    <property type="entry name" value="GTPASE, IMAP FAMILY MEMBER-RELATED"/>
    <property type="match status" value="1"/>
</dbReference>
<keyword evidence="2" id="KW-0547">Nucleotide-binding</keyword>
<dbReference type="Pfam" id="PF04548">
    <property type="entry name" value="AIG1"/>
    <property type="match status" value="1"/>
</dbReference>
<dbReference type="Bgee" id="ENSPREG00000018687">
    <property type="expression patterns" value="Expressed in caudal fin"/>
</dbReference>
<dbReference type="Ensembl" id="ENSPRET00000027913.1">
    <property type="protein sequence ID" value="ENSPREP00000027612.1"/>
    <property type="gene ID" value="ENSPREG00000018687.1"/>
</dbReference>
<keyword evidence="9" id="KW-1185">Reference proteome</keyword>
<dbReference type="Gene3D" id="3.40.50.300">
    <property type="entry name" value="P-loop containing nucleotide triphosphate hydrolases"/>
    <property type="match status" value="1"/>
</dbReference>
<feature type="transmembrane region" description="Helical" evidence="6">
    <location>
        <begin position="6"/>
        <end position="28"/>
    </location>
</feature>
<feature type="region of interest" description="Disordered" evidence="5">
    <location>
        <begin position="253"/>
        <end position="272"/>
    </location>
</feature>
<evidence type="ECO:0000256" key="1">
    <source>
        <dbReference type="ARBA" id="ARBA00008535"/>
    </source>
</evidence>
<keyword evidence="6" id="KW-0472">Membrane</keyword>
<name>A0A3P9Q0C6_POERE</name>
<feature type="region of interest" description="Disordered" evidence="5">
    <location>
        <begin position="709"/>
        <end position="748"/>
    </location>
</feature>
<dbReference type="InterPro" id="IPR027417">
    <property type="entry name" value="P-loop_NTPase"/>
</dbReference>
<evidence type="ECO:0000256" key="6">
    <source>
        <dbReference type="SAM" id="Phobius"/>
    </source>
</evidence>
<feature type="region of interest" description="Disordered" evidence="5">
    <location>
        <begin position="301"/>
        <end position="332"/>
    </location>
</feature>
<keyword evidence="6" id="KW-1133">Transmembrane helix</keyword>
<evidence type="ECO:0000256" key="3">
    <source>
        <dbReference type="ARBA" id="ARBA00023134"/>
    </source>
</evidence>
<dbReference type="InterPro" id="IPR006703">
    <property type="entry name" value="G_AIG1"/>
</dbReference>
<reference evidence="9" key="1">
    <citation type="submission" date="2013-11" db="EMBL/GenBank/DDBJ databases">
        <title>The genomic landscape of the Guanapo guppy.</title>
        <authorList>
            <person name="Kuenstner A."/>
            <person name="Dreyer C."/>
        </authorList>
    </citation>
    <scope>NUCLEOTIDE SEQUENCE</scope>
    <source>
        <strain evidence="9">Guanapo</strain>
    </source>
</reference>
<dbReference type="Proteomes" id="UP000242638">
    <property type="component" value="Unassembled WGS sequence"/>
</dbReference>
<reference evidence="8" key="3">
    <citation type="submission" date="2025-09" db="UniProtKB">
        <authorList>
            <consortium name="Ensembl"/>
        </authorList>
    </citation>
    <scope>IDENTIFICATION</scope>
    <source>
        <strain evidence="8">Guanapo</strain>
    </source>
</reference>
<keyword evidence="4" id="KW-0175">Coiled coil</keyword>
<dbReference type="GO" id="GO:0005525">
    <property type="term" value="F:GTP binding"/>
    <property type="evidence" value="ECO:0007669"/>
    <property type="project" value="UniProtKB-KW"/>
</dbReference>
<evidence type="ECO:0000256" key="5">
    <source>
        <dbReference type="SAM" id="MobiDB-lite"/>
    </source>
</evidence>
<dbReference type="AlphaFoldDB" id="A0A3P9Q0C6"/>
<organism evidence="8 9">
    <name type="scientific">Poecilia reticulata</name>
    <name type="common">Guppy</name>
    <name type="synonym">Acanthophacelus reticulatus</name>
    <dbReference type="NCBI Taxonomy" id="8081"/>
    <lineage>
        <taxon>Eukaryota</taxon>
        <taxon>Metazoa</taxon>
        <taxon>Chordata</taxon>
        <taxon>Craniata</taxon>
        <taxon>Vertebrata</taxon>
        <taxon>Euteleostomi</taxon>
        <taxon>Actinopterygii</taxon>
        <taxon>Neopterygii</taxon>
        <taxon>Teleostei</taxon>
        <taxon>Neoteleostei</taxon>
        <taxon>Acanthomorphata</taxon>
        <taxon>Ovalentaria</taxon>
        <taxon>Atherinomorphae</taxon>
        <taxon>Cyprinodontiformes</taxon>
        <taxon>Poeciliidae</taxon>
        <taxon>Poeciliinae</taxon>
        <taxon>Poecilia</taxon>
    </lineage>
</organism>
<evidence type="ECO:0000313" key="8">
    <source>
        <dbReference type="Ensembl" id="ENSPREP00000027612.1"/>
    </source>
</evidence>
<sequence>MGMEIFVYYRNTAIDVMLVVIVCFISCSLKGKTKLIALLFHFAATSLNIVLIGTSEAKAKVGNLITRKKSFNSQMFLPAKSCVEDHAKWKDTLLKVVKTPDFFDLHFSSVTKKISKCLGLCIAGPTAILLIVAPSDFTEEKRQTLKSVLKLFGEDAINHAMVILTQTENAIENVSVENIIRNCNQRHHCIPLNKKVDRNSLPNNIFQELMEKIENMLNDGSTQDTRNAVAQEECMSVFSNRFNKTTSVNTWSDDENRNITSQNKDKKTLQHDGSKISNLDSVTMKKENILKTTLKDCNKEDMKKDGERARKIEVESELKTNKDQEKKHAEEKMKLKEQYEKKLADQKLDHLREKMALLSDHNNRMKNLMQKQDEKTTHLTYKYQLELTHQKLNLEVTILDLTKKHNKQIANVVEECQEKITIQKEDHMKETINLKQEYENKLQTLQQESDRTMSMIKAEHDIKTATLNLECQKIQELMKQIEDVLKKLMQDRENSRNQFDFWGIVTQLVQLVFGHLNPFNNLGEDNVKHLKEKLEENFRNEKKEYEEKIQSIKENATKEKMEIKHYYEKKISIMKEKYEKQISSLKHDHNKKVRAQKQQHEKKIWDQKQKHETKIKDLNKQNEERIKLTKQDNKNEIKDLKINHSQEKADLKQEHDENIRNLKEDHEHHVSDMKQEHEQIISAQKHENDEKIKDLMQKCDDKIAAMKQDNEERVKDVKQKHVEDLHSLQLDHNEKMRNLKEENEEHVS</sequence>